<dbReference type="EMBL" id="VBZC01000042">
    <property type="protein sequence ID" value="TLS42349.1"/>
    <property type="molecule type" value="Genomic_DNA"/>
</dbReference>
<evidence type="ECO:0000256" key="3">
    <source>
        <dbReference type="ARBA" id="ARBA00023002"/>
    </source>
</evidence>
<dbReference type="InterPro" id="IPR022694">
    <property type="entry name" value="3-OHacyl-CoA_DH"/>
</dbReference>
<comment type="similarity">
    <text evidence="2">Belongs to the 3-hydroxyacyl-CoA dehydrogenase family.</text>
</comment>
<feature type="binding site" evidence="5">
    <location>
        <position position="34"/>
    </location>
    <ligand>
        <name>NAD(+)</name>
        <dbReference type="ChEBI" id="CHEBI:57540"/>
    </ligand>
</feature>
<dbReference type="GO" id="GO:0070403">
    <property type="term" value="F:NAD+ binding"/>
    <property type="evidence" value="ECO:0007669"/>
    <property type="project" value="InterPro"/>
</dbReference>
<dbReference type="AlphaFoldDB" id="A0A5R9FIJ4"/>
<feature type="binding site" evidence="5">
    <location>
        <begin position="11"/>
        <end position="16"/>
    </location>
    <ligand>
        <name>NAD(+)</name>
        <dbReference type="ChEBI" id="CHEBI:57540"/>
    </ligand>
</feature>
<dbReference type="SUPFAM" id="SSF51735">
    <property type="entry name" value="NAD(P)-binding Rossmann-fold domains"/>
    <property type="match status" value="1"/>
</dbReference>
<comment type="caution">
    <text evidence="8">The sequence shown here is derived from an EMBL/GenBank/DDBJ whole genome shotgun (WGS) entry which is preliminary data.</text>
</comment>
<gene>
    <name evidence="8" type="ORF">FE633_31480</name>
</gene>
<evidence type="ECO:0000256" key="1">
    <source>
        <dbReference type="ARBA" id="ARBA00005086"/>
    </source>
</evidence>
<dbReference type="GO" id="GO:0008691">
    <property type="term" value="F:3-hydroxybutyryl-CoA dehydrogenase activity"/>
    <property type="evidence" value="ECO:0007669"/>
    <property type="project" value="TreeGrafter"/>
</dbReference>
<evidence type="ECO:0000313" key="9">
    <source>
        <dbReference type="Proteomes" id="UP000305906"/>
    </source>
</evidence>
<evidence type="ECO:0000313" key="8">
    <source>
        <dbReference type="EMBL" id="TLS42349.1"/>
    </source>
</evidence>
<dbReference type="InterPro" id="IPR008927">
    <property type="entry name" value="6-PGluconate_DH-like_C_sf"/>
</dbReference>
<keyword evidence="3" id="KW-0560">Oxidoreductase</keyword>
<evidence type="ECO:0000259" key="6">
    <source>
        <dbReference type="Pfam" id="PF00725"/>
    </source>
</evidence>
<dbReference type="PIRSF" id="PIRSF000105">
    <property type="entry name" value="HCDH"/>
    <property type="match status" value="1"/>
</dbReference>
<dbReference type="Gene3D" id="3.40.50.720">
    <property type="entry name" value="NAD(P)-binding Rossmann-like Domain"/>
    <property type="match status" value="1"/>
</dbReference>
<organism evidence="8 9">
    <name type="scientific">Streptomyces montanus</name>
    <dbReference type="NCBI Taxonomy" id="2580423"/>
    <lineage>
        <taxon>Bacteria</taxon>
        <taxon>Bacillati</taxon>
        <taxon>Actinomycetota</taxon>
        <taxon>Actinomycetes</taxon>
        <taxon>Kitasatosporales</taxon>
        <taxon>Streptomycetaceae</taxon>
        <taxon>Streptomyces</taxon>
    </lineage>
</organism>
<dbReference type="RefSeq" id="WP_138048574.1">
    <property type="nucleotide sequence ID" value="NZ_VBZC01000042.1"/>
</dbReference>
<feature type="binding site" evidence="5">
    <location>
        <position position="145"/>
    </location>
    <ligand>
        <name>NAD(+)</name>
        <dbReference type="ChEBI" id="CHEBI:57540"/>
    </ligand>
</feature>
<dbReference type="PANTHER" id="PTHR48075">
    <property type="entry name" value="3-HYDROXYACYL-COA DEHYDROGENASE FAMILY PROTEIN"/>
    <property type="match status" value="1"/>
</dbReference>
<keyword evidence="5" id="KW-0520">NAD</keyword>
<dbReference type="Pfam" id="PF00725">
    <property type="entry name" value="3HCDH"/>
    <property type="match status" value="1"/>
</dbReference>
<dbReference type="NCBIfam" id="NF005875">
    <property type="entry name" value="PRK07819.1"/>
    <property type="match status" value="1"/>
</dbReference>
<feature type="domain" description="3-hydroxyacyl-CoA dehydrogenase C-terminal" evidence="6">
    <location>
        <begin position="189"/>
        <end position="285"/>
    </location>
</feature>
<dbReference type="InterPro" id="IPR036291">
    <property type="entry name" value="NAD(P)-bd_dom_sf"/>
</dbReference>
<evidence type="ECO:0000256" key="2">
    <source>
        <dbReference type="ARBA" id="ARBA00009463"/>
    </source>
</evidence>
<dbReference type="InterPro" id="IPR013328">
    <property type="entry name" value="6PGD_dom2"/>
</dbReference>
<reference evidence="8 9" key="1">
    <citation type="submission" date="2019-05" db="EMBL/GenBank/DDBJ databases">
        <title>Streptomyces sp. NEAU-C151, a novel actinomycete isolated from soil.</title>
        <authorList>
            <person name="Han L."/>
            <person name="Jiang H."/>
        </authorList>
    </citation>
    <scope>NUCLEOTIDE SEQUENCE [LARGE SCALE GENOMIC DNA]</scope>
    <source>
        <strain evidence="8 9">NEAU-C151</strain>
    </source>
</reference>
<feature type="binding site" evidence="5">
    <location>
        <position position="121"/>
    </location>
    <ligand>
        <name>NAD(+)</name>
        <dbReference type="ChEBI" id="CHEBI:57540"/>
    </ligand>
</feature>
<keyword evidence="9" id="KW-1185">Reference proteome</keyword>
<comment type="pathway">
    <text evidence="1">Lipid metabolism; butanoate metabolism.</text>
</comment>
<dbReference type="GO" id="GO:0006635">
    <property type="term" value="P:fatty acid beta-oxidation"/>
    <property type="evidence" value="ECO:0007669"/>
    <property type="project" value="TreeGrafter"/>
</dbReference>
<dbReference type="PANTHER" id="PTHR48075:SF9">
    <property type="entry name" value="3-HYDROXYBUTYRYL-COA DEHYDROGENASE"/>
    <property type="match status" value="1"/>
</dbReference>
<feature type="binding site" evidence="5">
    <location>
        <position position="93"/>
    </location>
    <ligand>
        <name>NAD(+)</name>
        <dbReference type="ChEBI" id="CHEBI:57540"/>
    </ligand>
</feature>
<feature type="binding site" evidence="5">
    <location>
        <position position="277"/>
    </location>
    <ligand>
        <name>NAD(+)</name>
        <dbReference type="ChEBI" id="CHEBI:57540"/>
    </ligand>
</feature>
<dbReference type="Proteomes" id="UP000305906">
    <property type="component" value="Unassembled WGS sequence"/>
</dbReference>
<sequence length="295" mass="30886">MAAIKHVGIVGAGQMGRGIAEVCARAGLTVVLCDMTEERARAGLAGVADSLLRAEKRGTLTHEERAHALAGIAVTGDLSRLAGADLVIEAAVEDEEAKTALFRTLDEVVTDPATVLASNTSSIPIARLAAATGRPEAVVGLHFFNPVPAMPLVEVISSLHTSKATELRVRAFAGDVLRKKTIMAQDRAGFVVNSLLVPYLLSAVRMVSSGTATAEDIDTGMTAGCAHPMGPLRLADLIGLDTVAAIGEALYEEYREPLYAPPPLLRRMVESGLLGRKSGRGFFSYETAAAVGART</sequence>
<evidence type="ECO:0000256" key="4">
    <source>
        <dbReference type="PIRSR" id="PIRSR000105-1"/>
    </source>
</evidence>
<dbReference type="Gene3D" id="1.10.1040.10">
    <property type="entry name" value="N-(1-d-carboxylethyl)-l-norvaline Dehydrogenase, domain 2"/>
    <property type="match status" value="1"/>
</dbReference>
<feature type="site" description="Important for catalytic activity" evidence="4">
    <location>
        <position position="142"/>
    </location>
</feature>
<accession>A0A5R9FIJ4</accession>
<protein>
    <submittedName>
        <fullName evidence="8">3-hydroxybutyryl-CoA dehydrogenase</fullName>
    </submittedName>
</protein>
<evidence type="ECO:0000256" key="5">
    <source>
        <dbReference type="PIRSR" id="PIRSR000105-2"/>
    </source>
</evidence>
<dbReference type="InterPro" id="IPR006176">
    <property type="entry name" value="3-OHacyl-CoA_DH_NAD-bd"/>
</dbReference>
<dbReference type="InterPro" id="IPR006108">
    <property type="entry name" value="3HC_DH_C"/>
</dbReference>
<dbReference type="FunFam" id="3.40.50.720:FF:000009">
    <property type="entry name" value="Fatty oxidation complex, alpha subunit"/>
    <property type="match status" value="1"/>
</dbReference>
<dbReference type="SUPFAM" id="SSF48179">
    <property type="entry name" value="6-phosphogluconate dehydrogenase C-terminal domain-like"/>
    <property type="match status" value="1"/>
</dbReference>
<feature type="binding site" evidence="5">
    <location>
        <position position="98"/>
    </location>
    <ligand>
        <name>NAD(+)</name>
        <dbReference type="ChEBI" id="CHEBI:57540"/>
    </ligand>
</feature>
<feature type="domain" description="3-hydroxyacyl-CoA dehydrogenase NAD binding" evidence="7">
    <location>
        <begin position="6"/>
        <end position="186"/>
    </location>
</feature>
<evidence type="ECO:0000259" key="7">
    <source>
        <dbReference type="Pfam" id="PF02737"/>
    </source>
</evidence>
<name>A0A5R9FIJ4_9ACTN</name>
<proteinExistence type="inferred from homology"/>
<dbReference type="Pfam" id="PF02737">
    <property type="entry name" value="3HCDH_N"/>
    <property type="match status" value="1"/>
</dbReference>